<dbReference type="InterPro" id="IPR027417">
    <property type="entry name" value="P-loop_NTPase"/>
</dbReference>
<organism evidence="2 3">
    <name type="scientific">Candidatus Fonsibacter lacus</name>
    <dbReference type="NCBI Taxonomy" id="2576439"/>
    <lineage>
        <taxon>Bacteria</taxon>
        <taxon>Pseudomonadati</taxon>
        <taxon>Pseudomonadota</taxon>
        <taxon>Alphaproteobacteria</taxon>
        <taxon>Candidatus Pelagibacterales</taxon>
        <taxon>Candidatus Pelagibacterales incertae sedis</taxon>
        <taxon>Candidatus Fonsibacter</taxon>
    </lineage>
</organism>
<feature type="region of interest" description="Disordered" evidence="1">
    <location>
        <begin position="304"/>
        <end position="325"/>
    </location>
</feature>
<evidence type="ECO:0008006" key="4">
    <source>
        <dbReference type="Google" id="ProtNLM"/>
    </source>
</evidence>
<feature type="compositionally biased region" description="Basic and acidic residues" evidence="1">
    <location>
        <begin position="306"/>
        <end position="325"/>
    </location>
</feature>
<protein>
    <recommendedName>
        <fullName evidence="4">SF4 helicase domain-containing protein</fullName>
    </recommendedName>
</protein>
<evidence type="ECO:0000313" key="3">
    <source>
        <dbReference type="Proteomes" id="UP000713222"/>
    </source>
</evidence>
<gene>
    <name evidence="2" type="ORF">EBV32_04925</name>
</gene>
<dbReference type="Gene3D" id="3.40.50.300">
    <property type="entry name" value="P-loop containing nucleotide triphosphate hydrolases"/>
    <property type="match status" value="1"/>
</dbReference>
<sequence length="325" mass="37563">MKEDFFCDPSEALDVLDNIREGRVKMGLGIGDPMSDQYLRYKQGQFVMINGADNTGKTTWILWYFVVLALKHKITFDIFSAENSIASLKRDIMQFMTGKELRKLSDIEYRRAFDEMNFYFKFIRNDKTYTVQELLKISAQSPNKCLLIDPWNSLRGNGGNKHEEDYDACGDIRVFCNTTKKSVYVNAHLVTEAARKKFPKDHEYEGHQMPPSKSDTEGGQKFANRCDDFITIHRMTQFEARKNFTEVHVRKVKETITGGGVTQLDRPIIFKFWNYTRFEVGERNPIANETGQGTPVQQTLSTLNNKKNEGFETESVQKDADDFPF</sequence>
<proteinExistence type="predicted"/>
<feature type="region of interest" description="Disordered" evidence="1">
    <location>
        <begin position="200"/>
        <end position="219"/>
    </location>
</feature>
<dbReference type="SUPFAM" id="SSF52540">
    <property type="entry name" value="P-loop containing nucleoside triphosphate hydrolases"/>
    <property type="match status" value="1"/>
</dbReference>
<evidence type="ECO:0000313" key="2">
    <source>
        <dbReference type="EMBL" id="NBN88411.1"/>
    </source>
</evidence>
<dbReference type="AlphaFoldDB" id="A0A964XS44"/>
<dbReference type="EMBL" id="RGET01000115">
    <property type="protein sequence ID" value="NBN88411.1"/>
    <property type="molecule type" value="Genomic_DNA"/>
</dbReference>
<comment type="caution">
    <text evidence="2">The sequence shown here is derived from an EMBL/GenBank/DDBJ whole genome shotgun (WGS) entry which is preliminary data.</text>
</comment>
<dbReference type="Proteomes" id="UP000713222">
    <property type="component" value="Unassembled WGS sequence"/>
</dbReference>
<evidence type="ECO:0000256" key="1">
    <source>
        <dbReference type="SAM" id="MobiDB-lite"/>
    </source>
</evidence>
<accession>A0A964XS44</accession>
<reference evidence="2" key="1">
    <citation type="submission" date="2018-10" db="EMBL/GenBank/DDBJ databases">
        <title>Iterative Subtractive Binning of Freshwater Chronoseries Metagenomes Recovers Nearly Complete Genomes from over Four Hundred Novel Species.</title>
        <authorList>
            <person name="Rodriguez-R L.M."/>
            <person name="Tsementzi D."/>
            <person name="Luo C."/>
            <person name="Konstantinidis K.T."/>
        </authorList>
    </citation>
    <scope>NUCLEOTIDE SEQUENCE</scope>
    <source>
        <strain evidence="2">WB7_6_001</strain>
    </source>
</reference>
<name>A0A964XS44_9PROT</name>